<accession>A0A1F7HKN5</accession>
<dbReference type="InterPro" id="IPR048279">
    <property type="entry name" value="MdtK-like"/>
</dbReference>
<dbReference type="Proteomes" id="UP000177199">
    <property type="component" value="Unassembled WGS sequence"/>
</dbReference>
<feature type="transmembrane region" description="Helical" evidence="7">
    <location>
        <begin position="200"/>
        <end position="220"/>
    </location>
</feature>
<dbReference type="GO" id="GO:0042910">
    <property type="term" value="F:xenobiotic transmembrane transporter activity"/>
    <property type="evidence" value="ECO:0007669"/>
    <property type="project" value="InterPro"/>
</dbReference>
<feature type="transmembrane region" description="Helical" evidence="7">
    <location>
        <begin position="284"/>
        <end position="303"/>
    </location>
</feature>
<dbReference type="EMBL" id="MFZV01000008">
    <property type="protein sequence ID" value="OGK31352.1"/>
    <property type="molecule type" value="Genomic_DNA"/>
</dbReference>
<keyword evidence="5 7" id="KW-1133">Transmembrane helix</keyword>
<evidence type="ECO:0000256" key="1">
    <source>
        <dbReference type="ARBA" id="ARBA00004651"/>
    </source>
</evidence>
<sequence length="472" mass="50947">MKRKRNKYTSGSILKSLISLSIPIVGANILQTLYQLTDTFWVGRLGPEAVAAVSLSFPIIFLLISLGGGFAIAGSILVAQYKGKEDTKQINIITGQTLAMVAIVSLITTLVGYIIAPYVIGFMGAEPGVFTPAVEYLRISFLGMFVFFGFFVIQAILRGIGEVKKPFYIVLVTVLLNLILDPLFIFGFGAIPAYGVKGAAIATIITQTVAAIAGFFVLMSGEYNIHPNLKNFIPKRDVIIRMIKLGFPASIEQSFRAVGLVVMTTLAAMFGTSAIAAYGIGSRVFSFVIIPALGLSESTLTLVGQNIGADKKKRAEKTIKYSVIFSFISLSIAGIFAFVFSKEIAGFFLTSGESVIDSSALFIRFLAPAFGLIGVTLVISGALRGAGETLPAMILTLISFWVFQFPLAYFLSQKVFSSELGIWMAFPITNLISAAASVAYLMTGRWKKKQLLPSSKLKNKITDETIIEEGIQ</sequence>
<proteinExistence type="predicted"/>
<feature type="transmembrane region" description="Helical" evidence="7">
    <location>
        <begin position="323"/>
        <end position="341"/>
    </location>
</feature>
<feature type="transmembrane region" description="Helical" evidence="7">
    <location>
        <begin position="390"/>
        <end position="410"/>
    </location>
</feature>
<evidence type="ECO:0000256" key="4">
    <source>
        <dbReference type="ARBA" id="ARBA00022692"/>
    </source>
</evidence>
<evidence type="ECO:0000256" key="3">
    <source>
        <dbReference type="ARBA" id="ARBA00022475"/>
    </source>
</evidence>
<keyword evidence="6 7" id="KW-0472">Membrane</keyword>
<organism evidence="8 9">
    <name type="scientific">Candidatus Roizmanbacteria bacterium RIFCSPHIGHO2_12_FULL_33_9</name>
    <dbReference type="NCBI Taxonomy" id="1802045"/>
    <lineage>
        <taxon>Bacteria</taxon>
        <taxon>Candidatus Roizmaniibacteriota</taxon>
    </lineage>
</organism>
<evidence type="ECO:0000313" key="8">
    <source>
        <dbReference type="EMBL" id="OGK31352.1"/>
    </source>
</evidence>
<feature type="transmembrane region" description="Helical" evidence="7">
    <location>
        <begin position="422"/>
        <end position="442"/>
    </location>
</feature>
<gene>
    <name evidence="8" type="ORF">A3F29_02935</name>
</gene>
<evidence type="ECO:0008006" key="10">
    <source>
        <dbReference type="Google" id="ProtNLM"/>
    </source>
</evidence>
<evidence type="ECO:0000313" key="9">
    <source>
        <dbReference type="Proteomes" id="UP000177199"/>
    </source>
</evidence>
<feature type="transmembrane region" description="Helical" evidence="7">
    <location>
        <begin position="90"/>
        <end position="116"/>
    </location>
</feature>
<dbReference type="PANTHER" id="PTHR43549">
    <property type="entry name" value="MULTIDRUG RESISTANCE PROTEIN YPNP-RELATED"/>
    <property type="match status" value="1"/>
</dbReference>
<evidence type="ECO:0000256" key="5">
    <source>
        <dbReference type="ARBA" id="ARBA00022989"/>
    </source>
</evidence>
<keyword evidence="3" id="KW-1003">Cell membrane</keyword>
<dbReference type="InterPro" id="IPR002528">
    <property type="entry name" value="MATE_fam"/>
</dbReference>
<dbReference type="AlphaFoldDB" id="A0A1F7HKN5"/>
<reference evidence="8 9" key="1">
    <citation type="journal article" date="2016" name="Nat. Commun.">
        <title>Thousands of microbial genomes shed light on interconnected biogeochemical processes in an aquifer system.</title>
        <authorList>
            <person name="Anantharaman K."/>
            <person name="Brown C.T."/>
            <person name="Hug L.A."/>
            <person name="Sharon I."/>
            <person name="Castelle C.J."/>
            <person name="Probst A.J."/>
            <person name="Thomas B.C."/>
            <person name="Singh A."/>
            <person name="Wilkins M.J."/>
            <person name="Karaoz U."/>
            <person name="Brodie E.L."/>
            <person name="Williams K.H."/>
            <person name="Hubbard S.S."/>
            <person name="Banfield J.F."/>
        </authorList>
    </citation>
    <scope>NUCLEOTIDE SEQUENCE [LARGE SCALE GENOMIC DNA]</scope>
</reference>
<comment type="subcellular location">
    <subcellularLocation>
        <location evidence="1">Cell membrane</location>
        <topology evidence="1">Multi-pass membrane protein</topology>
    </subcellularLocation>
</comment>
<feature type="transmembrane region" description="Helical" evidence="7">
    <location>
        <begin position="361"/>
        <end position="383"/>
    </location>
</feature>
<comment type="caution">
    <text evidence="8">The sequence shown here is derived from an EMBL/GenBank/DDBJ whole genome shotgun (WGS) entry which is preliminary data.</text>
</comment>
<dbReference type="InterPro" id="IPR052031">
    <property type="entry name" value="Membrane_Transporter-Flippase"/>
</dbReference>
<dbReference type="CDD" id="cd13142">
    <property type="entry name" value="MATE_like_12"/>
    <property type="match status" value="1"/>
</dbReference>
<dbReference type="NCBIfam" id="TIGR00797">
    <property type="entry name" value="matE"/>
    <property type="match status" value="1"/>
</dbReference>
<dbReference type="Pfam" id="PF01554">
    <property type="entry name" value="MatE"/>
    <property type="match status" value="2"/>
</dbReference>
<dbReference type="PIRSF" id="PIRSF006603">
    <property type="entry name" value="DinF"/>
    <property type="match status" value="1"/>
</dbReference>
<keyword evidence="4 7" id="KW-0812">Transmembrane</keyword>
<dbReference type="GO" id="GO:0015297">
    <property type="term" value="F:antiporter activity"/>
    <property type="evidence" value="ECO:0007669"/>
    <property type="project" value="InterPro"/>
</dbReference>
<evidence type="ECO:0000256" key="6">
    <source>
        <dbReference type="ARBA" id="ARBA00023136"/>
    </source>
</evidence>
<dbReference type="PANTHER" id="PTHR43549:SF2">
    <property type="entry name" value="MULTIDRUG RESISTANCE PROTEIN NORM-RELATED"/>
    <property type="match status" value="1"/>
</dbReference>
<evidence type="ECO:0000256" key="7">
    <source>
        <dbReference type="SAM" id="Phobius"/>
    </source>
</evidence>
<keyword evidence="2" id="KW-0813">Transport</keyword>
<feature type="transmembrane region" description="Helical" evidence="7">
    <location>
        <begin position="12"/>
        <end position="30"/>
    </location>
</feature>
<feature type="transmembrane region" description="Helical" evidence="7">
    <location>
        <begin position="136"/>
        <end position="157"/>
    </location>
</feature>
<feature type="transmembrane region" description="Helical" evidence="7">
    <location>
        <begin position="50"/>
        <end position="78"/>
    </location>
</feature>
<protein>
    <recommendedName>
        <fullName evidence="10">MATE family efflux transporter</fullName>
    </recommendedName>
</protein>
<feature type="transmembrane region" description="Helical" evidence="7">
    <location>
        <begin position="169"/>
        <end position="194"/>
    </location>
</feature>
<feature type="transmembrane region" description="Helical" evidence="7">
    <location>
        <begin position="257"/>
        <end position="278"/>
    </location>
</feature>
<name>A0A1F7HKN5_9BACT</name>
<dbReference type="GO" id="GO:0005886">
    <property type="term" value="C:plasma membrane"/>
    <property type="evidence" value="ECO:0007669"/>
    <property type="project" value="UniProtKB-SubCell"/>
</dbReference>
<evidence type="ECO:0000256" key="2">
    <source>
        <dbReference type="ARBA" id="ARBA00022448"/>
    </source>
</evidence>